<keyword evidence="2" id="KW-1185">Reference proteome</keyword>
<feature type="non-terminal residue" evidence="1">
    <location>
        <position position="114"/>
    </location>
</feature>
<gene>
    <name evidence="1" type="ORF">MAR_023524</name>
</gene>
<dbReference type="Proteomes" id="UP001164746">
    <property type="component" value="Chromosome 3"/>
</dbReference>
<organism evidence="1 2">
    <name type="scientific">Mya arenaria</name>
    <name type="common">Soft-shell clam</name>
    <dbReference type="NCBI Taxonomy" id="6604"/>
    <lineage>
        <taxon>Eukaryota</taxon>
        <taxon>Metazoa</taxon>
        <taxon>Spiralia</taxon>
        <taxon>Lophotrochozoa</taxon>
        <taxon>Mollusca</taxon>
        <taxon>Bivalvia</taxon>
        <taxon>Autobranchia</taxon>
        <taxon>Heteroconchia</taxon>
        <taxon>Euheterodonta</taxon>
        <taxon>Imparidentia</taxon>
        <taxon>Neoheterodontei</taxon>
        <taxon>Myida</taxon>
        <taxon>Myoidea</taxon>
        <taxon>Myidae</taxon>
        <taxon>Mya</taxon>
    </lineage>
</organism>
<name>A0ABY7DN71_MYAAR</name>
<dbReference type="EMBL" id="CP111014">
    <property type="protein sequence ID" value="WAQ99151.1"/>
    <property type="molecule type" value="Genomic_DNA"/>
</dbReference>
<evidence type="ECO:0000313" key="1">
    <source>
        <dbReference type="EMBL" id="WAQ99151.1"/>
    </source>
</evidence>
<proteinExistence type="predicted"/>
<sequence length="114" mass="13252">CNYTKPHLQTNNRTLRLVLLSMAIFQTRFVSLVDLVMRTVVWKYMTASTKPGRPYATIISATETHKLFADNWDSWMGGIDVLRTPYGVRNAMRDTCGHHKFTFRCPKYHTEIVL</sequence>
<accession>A0ABY7DN71</accession>
<evidence type="ECO:0000313" key="2">
    <source>
        <dbReference type="Proteomes" id="UP001164746"/>
    </source>
</evidence>
<protein>
    <submittedName>
        <fullName evidence="1">Uncharacterized protein</fullName>
    </submittedName>
</protein>
<reference evidence="1" key="1">
    <citation type="submission" date="2022-11" db="EMBL/GenBank/DDBJ databases">
        <title>Centuries of genome instability and evolution in soft-shell clam transmissible cancer (bioRxiv).</title>
        <authorList>
            <person name="Hart S.F.M."/>
            <person name="Yonemitsu M.A."/>
            <person name="Giersch R.M."/>
            <person name="Beal B.F."/>
            <person name="Arriagada G."/>
            <person name="Davis B.W."/>
            <person name="Ostrander E.A."/>
            <person name="Goff S.P."/>
            <person name="Metzger M.J."/>
        </authorList>
    </citation>
    <scope>NUCLEOTIDE SEQUENCE</scope>
    <source>
        <strain evidence="1">MELC-2E11</strain>
        <tissue evidence="1">Siphon/mantle</tissue>
    </source>
</reference>